<dbReference type="Gene3D" id="3.30.70.270">
    <property type="match status" value="1"/>
</dbReference>
<dbReference type="OrthoDB" id="9812260at2"/>
<evidence type="ECO:0000313" key="6">
    <source>
        <dbReference type="Proteomes" id="UP000235346"/>
    </source>
</evidence>
<dbReference type="NCBIfam" id="NF038266">
    <property type="entry name" value="diguan_SiaD"/>
    <property type="match status" value="1"/>
</dbReference>
<dbReference type="NCBIfam" id="TIGR00254">
    <property type="entry name" value="GGDEF"/>
    <property type="match status" value="1"/>
</dbReference>
<dbReference type="PANTHER" id="PTHR45138:SF9">
    <property type="entry name" value="DIGUANYLATE CYCLASE DGCM-RELATED"/>
    <property type="match status" value="1"/>
</dbReference>
<name>A0A2N7TI04_9GAMM</name>
<reference evidence="5 6" key="1">
    <citation type="submission" date="2018-01" db="EMBL/GenBank/DDBJ databases">
        <title>Halomonas endophytica sp. nov., isolated from storage liquid in the stems of Populus euphratica.</title>
        <authorList>
            <person name="Chen C."/>
        </authorList>
    </citation>
    <scope>NUCLEOTIDE SEQUENCE [LARGE SCALE GENOMIC DNA]</scope>
    <source>
        <strain evidence="5 6">DSM 26881</strain>
    </source>
</reference>
<gene>
    <name evidence="5" type="ORF">C1H66_17910</name>
</gene>
<evidence type="ECO:0000256" key="2">
    <source>
        <dbReference type="ARBA" id="ARBA00012528"/>
    </source>
</evidence>
<dbReference type="InterPro" id="IPR043128">
    <property type="entry name" value="Rev_trsase/Diguanyl_cyclase"/>
</dbReference>
<dbReference type="Proteomes" id="UP000235346">
    <property type="component" value="Unassembled WGS sequence"/>
</dbReference>
<dbReference type="SUPFAM" id="SSF55073">
    <property type="entry name" value="Nucleotide cyclase"/>
    <property type="match status" value="1"/>
</dbReference>
<dbReference type="PANTHER" id="PTHR45138">
    <property type="entry name" value="REGULATORY COMPONENTS OF SENSORY TRANSDUCTION SYSTEM"/>
    <property type="match status" value="1"/>
</dbReference>
<dbReference type="CDD" id="cd01949">
    <property type="entry name" value="GGDEF"/>
    <property type="match status" value="1"/>
</dbReference>
<dbReference type="Pfam" id="PF00990">
    <property type="entry name" value="GGDEF"/>
    <property type="match status" value="1"/>
</dbReference>
<comment type="caution">
    <text evidence="5">The sequence shown here is derived from an EMBL/GenBank/DDBJ whole genome shotgun (WGS) entry which is preliminary data.</text>
</comment>
<dbReference type="EMBL" id="PNRE01000083">
    <property type="protein sequence ID" value="PMR67788.1"/>
    <property type="molecule type" value="Genomic_DNA"/>
</dbReference>
<comment type="cofactor">
    <cofactor evidence="1">
        <name>Mg(2+)</name>
        <dbReference type="ChEBI" id="CHEBI:18420"/>
    </cofactor>
</comment>
<organism evidence="5 6">
    <name type="scientific">Halomonas heilongjiangensis</name>
    <dbReference type="NCBI Taxonomy" id="1387883"/>
    <lineage>
        <taxon>Bacteria</taxon>
        <taxon>Pseudomonadati</taxon>
        <taxon>Pseudomonadota</taxon>
        <taxon>Gammaproteobacteria</taxon>
        <taxon>Oceanospirillales</taxon>
        <taxon>Halomonadaceae</taxon>
        <taxon>Halomonas</taxon>
    </lineage>
</organism>
<dbReference type="EC" id="2.7.7.65" evidence="2"/>
<dbReference type="RefSeq" id="WP_102629241.1">
    <property type="nucleotide sequence ID" value="NZ_PDOH01000049.1"/>
</dbReference>
<comment type="catalytic activity">
    <reaction evidence="3">
        <text>2 GTP = 3',3'-c-di-GMP + 2 diphosphate</text>
        <dbReference type="Rhea" id="RHEA:24898"/>
        <dbReference type="ChEBI" id="CHEBI:33019"/>
        <dbReference type="ChEBI" id="CHEBI:37565"/>
        <dbReference type="ChEBI" id="CHEBI:58805"/>
        <dbReference type="EC" id="2.7.7.65"/>
    </reaction>
</comment>
<evidence type="ECO:0000313" key="5">
    <source>
        <dbReference type="EMBL" id="PMR67788.1"/>
    </source>
</evidence>
<dbReference type="GO" id="GO:1902201">
    <property type="term" value="P:negative regulation of bacterial-type flagellum-dependent cell motility"/>
    <property type="evidence" value="ECO:0007669"/>
    <property type="project" value="TreeGrafter"/>
</dbReference>
<accession>A0A2N7TI04</accession>
<dbReference type="PROSITE" id="PS50887">
    <property type="entry name" value="GGDEF"/>
    <property type="match status" value="1"/>
</dbReference>
<dbReference type="GO" id="GO:0043709">
    <property type="term" value="P:cell adhesion involved in single-species biofilm formation"/>
    <property type="evidence" value="ECO:0007669"/>
    <property type="project" value="TreeGrafter"/>
</dbReference>
<dbReference type="InterPro" id="IPR050469">
    <property type="entry name" value="Diguanylate_Cyclase"/>
</dbReference>
<protein>
    <recommendedName>
        <fullName evidence="2">diguanylate cyclase</fullName>
        <ecNumber evidence="2">2.7.7.65</ecNumber>
    </recommendedName>
</protein>
<dbReference type="AlphaFoldDB" id="A0A2N7TI04"/>
<evidence type="ECO:0000259" key="4">
    <source>
        <dbReference type="PROSITE" id="PS50887"/>
    </source>
</evidence>
<dbReference type="InterPro" id="IPR029787">
    <property type="entry name" value="Nucleotide_cyclase"/>
</dbReference>
<proteinExistence type="predicted"/>
<evidence type="ECO:0000256" key="3">
    <source>
        <dbReference type="ARBA" id="ARBA00034247"/>
    </source>
</evidence>
<dbReference type="FunFam" id="3.30.70.270:FF:000001">
    <property type="entry name" value="Diguanylate cyclase domain protein"/>
    <property type="match status" value="1"/>
</dbReference>
<dbReference type="GO" id="GO:0005886">
    <property type="term" value="C:plasma membrane"/>
    <property type="evidence" value="ECO:0007669"/>
    <property type="project" value="TreeGrafter"/>
</dbReference>
<keyword evidence="6" id="KW-1185">Reference proteome</keyword>
<dbReference type="GO" id="GO:0052621">
    <property type="term" value="F:diguanylate cyclase activity"/>
    <property type="evidence" value="ECO:0007669"/>
    <property type="project" value="UniProtKB-EC"/>
</dbReference>
<dbReference type="InterPro" id="IPR000160">
    <property type="entry name" value="GGDEF_dom"/>
</dbReference>
<feature type="domain" description="GGDEF" evidence="4">
    <location>
        <begin position="131"/>
        <end position="264"/>
    </location>
</feature>
<dbReference type="SMART" id="SM00267">
    <property type="entry name" value="GGDEF"/>
    <property type="match status" value="1"/>
</dbReference>
<evidence type="ECO:0000256" key="1">
    <source>
        <dbReference type="ARBA" id="ARBA00001946"/>
    </source>
</evidence>
<sequence length="266" mass="30257">MTREDAALLSRVESLLADPAHARHPLHQALEALYHHHLEEKARLERLVSISDGYQRLAVENQQSARQGYDKIRRRQEKLSRISDGYQQLMREHNLALARDSTHDSLTGLPNRRMVNEHLKQEAQRATRHAAPYTLAILDIDHFKRINDRHGHEIGDRVLVAIARVMQGELREYDLCARWGGEEFLLLLAETRLEEARTILTRLLRRLAAVSIEVGDTTLSITASAGLSEHRAGEDPLDDTLQRADQALLQAKQSGRNRCCITPTRG</sequence>